<dbReference type="InterPro" id="IPR011990">
    <property type="entry name" value="TPR-like_helical_dom_sf"/>
</dbReference>
<name>C1MIJ5_MICPC</name>
<dbReference type="EMBL" id="GG663735">
    <property type="protein sequence ID" value="EEH60393.1"/>
    <property type="molecule type" value="Genomic_DNA"/>
</dbReference>
<evidence type="ECO:0000256" key="3">
    <source>
        <dbReference type="ARBA" id="ARBA00022737"/>
    </source>
</evidence>
<sequence>MDTETILMNHRPPEEPDKQTMSIEALMEGCPAAFIDFYYLTTAGDGVADDQPSAAQVAARLAAGQAADALDAKKIEEFIDDEVDPEHMPFVRDALVHAESSAREGDDAGTQDAFRSIAEFFLKVGDPRKGIFFYEKRLKAARKAKDPAAEMVADGDLGRVYESMGDIPHAIAAYERLVAVAAADGSRDDVSSSRRHLIRAYNAAADAKTREGDGDGAVRFLTSALDVARKEGESDGGVLLEADANYRLGLALARIGEHAAALERQDDHLTLCARKASPVDAVGAGKARRALAASRLAMRDAAIASGETAAAEAHQREAARCLEFFLDGEPPDNGGGGGGGMSAILLAKAREAETEEESGGKGVVRDPGADARAWCTLGKIRSAEGEHAKAASCFEKFFELARGLSDQRLLDVARINLGIARGKVKQEKFMSTVLHAGEDGTKEGSEALGNLLSWKVARA</sequence>
<evidence type="ECO:0000256" key="5">
    <source>
        <dbReference type="ARBA" id="ARBA00040665"/>
    </source>
</evidence>
<dbReference type="OrthoDB" id="626167at2759"/>
<dbReference type="eggNOG" id="ENOG502R2C2">
    <property type="taxonomic scope" value="Eukaryota"/>
</dbReference>
<proteinExistence type="predicted"/>
<dbReference type="KEGG" id="mpp:MICPUCDRAFT_46342"/>
<keyword evidence="2" id="KW-0963">Cytoplasm</keyword>
<dbReference type="STRING" id="564608.C1MIJ5"/>
<evidence type="ECO:0000256" key="1">
    <source>
        <dbReference type="ARBA" id="ARBA00004496"/>
    </source>
</evidence>
<accession>C1MIJ5</accession>
<dbReference type="GO" id="GO:0005737">
    <property type="term" value="C:cytoplasm"/>
    <property type="evidence" value="ECO:0007669"/>
    <property type="project" value="UniProtKB-SubCell"/>
</dbReference>
<dbReference type="GO" id="GO:0005929">
    <property type="term" value="C:cilium"/>
    <property type="evidence" value="ECO:0007669"/>
    <property type="project" value="TreeGrafter"/>
</dbReference>
<reference evidence="6 7" key="1">
    <citation type="journal article" date="2009" name="Science">
        <title>Green evolution and dynamic adaptations revealed by genomes of the marine picoeukaryotes Micromonas.</title>
        <authorList>
            <person name="Worden A.Z."/>
            <person name="Lee J.H."/>
            <person name="Mock T."/>
            <person name="Rouze P."/>
            <person name="Simmons M.P."/>
            <person name="Aerts A.L."/>
            <person name="Allen A.E."/>
            <person name="Cuvelier M.L."/>
            <person name="Derelle E."/>
            <person name="Everett M.V."/>
            <person name="Foulon E."/>
            <person name="Grimwood J."/>
            <person name="Gundlach H."/>
            <person name="Henrissat B."/>
            <person name="Napoli C."/>
            <person name="McDonald S.M."/>
            <person name="Parker M.S."/>
            <person name="Rombauts S."/>
            <person name="Salamov A."/>
            <person name="Von Dassow P."/>
            <person name="Badger J.H."/>
            <person name="Coutinho P.M."/>
            <person name="Demir E."/>
            <person name="Dubchak I."/>
            <person name="Gentemann C."/>
            <person name="Eikrem W."/>
            <person name="Gready J.E."/>
            <person name="John U."/>
            <person name="Lanier W."/>
            <person name="Lindquist E.A."/>
            <person name="Lucas S."/>
            <person name="Mayer K.F."/>
            <person name="Moreau H."/>
            <person name="Not F."/>
            <person name="Otillar R."/>
            <person name="Panaud O."/>
            <person name="Pangilinan J."/>
            <person name="Paulsen I."/>
            <person name="Piegu B."/>
            <person name="Poliakov A."/>
            <person name="Robbens S."/>
            <person name="Schmutz J."/>
            <person name="Toulza E."/>
            <person name="Wyss T."/>
            <person name="Zelensky A."/>
            <person name="Zhou K."/>
            <person name="Armbrust E.V."/>
            <person name="Bhattacharya D."/>
            <person name="Goodenough U.W."/>
            <person name="Van de Peer Y."/>
            <person name="Grigoriev I.V."/>
        </authorList>
    </citation>
    <scope>NUCLEOTIDE SEQUENCE [LARGE SCALE GENOMIC DNA]</scope>
    <source>
        <strain evidence="6 7">CCMP1545</strain>
    </source>
</reference>
<organism evidence="7">
    <name type="scientific">Micromonas pusilla (strain CCMP1545)</name>
    <name type="common">Picoplanktonic green alga</name>
    <dbReference type="NCBI Taxonomy" id="564608"/>
    <lineage>
        <taxon>Eukaryota</taxon>
        <taxon>Viridiplantae</taxon>
        <taxon>Chlorophyta</taxon>
        <taxon>Mamiellophyceae</taxon>
        <taxon>Mamiellales</taxon>
        <taxon>Mamiellaceae</taxon>
        <taxon>Micromonas</taxon>
    </lineage>
</organism>
<dbReference type="InterPro" id="IPR019734">
    <property type="entry name" value="TPR_rpt"/>
</dbReference>
<evidence type="ECO:0000313" key="6">
    <source>
        <dbReference type="EMBL" id="EEH60393.1"/>
    </source>
</evidence>
<dbReference type="GeneID" id="9680863"/>
<evidence type="ECO:0000256" key="4">
    <source>
        <dbReference type="ARBA" id="ARBA00022803"/>
    </source>
</evidence>
<dbReference type="SMART" id="SM00028">
    <property type="entry name" value="TPR"/>
    <property type="match status" value="5"/>
</dbReference>
<keyword evidence="3" id="KW-0677">Repeat</keyword>
<dbReference type="AlphaFoldDB" id="C1MIJ5"/>
<dbReference type="PANTHER" id="PTHR46630:SF1">
    <property type="entry name" value="TETRATRICOPEPTIDE REPEAT PROTEIN 29"/>
    <property type="match status" value="1"/>
</dbReference>
<gene>
    <name evidence="6" type="ORF">MICPUCDRAFT_46342</name>
</gene>
<keyword evidence="7" id="KW-1185">Reference proteome</keyword>
<evidence type="ECO:0000256" key="2">
    <source>
        <dbReference type="ARBA" id="ARBA00022490"/>
    </source>
</evidence>
<dbReference type="OMA" id="QLAWMSG"/>
<dbReference type="PANTHER" id="PTHR46630">
    <property type="entry name" value="TETRATRICOPEPTIDE REPEAT PROTEIN 29"/>
    <property type="match status" value="1"/>
</dbReference>
<dbReference type="Proteomes" id="UP000001876">
    <property type="component" value="Unassembled WGS sequence"/>
</dbReference>
<dbReference type="GO" id="GO:0003341">
    <property type="term" value="P:cilium movement"/>
    <property type="evidence" value="ECO:0007669"/>
    <property type="project" value="TreeGrafter"/>
</dbReference>
<protein>
    <recommendedName>
        <fullName evidence="5">Tetratricopeptide repeat protein 29</fullName>
    </recommendedName>
</protein>
<keyword evidence="4" id="KW-0802">TPR repeat</keyword>
<comment type="subcellular location">
    <subcellularLocation>
        <location evidence="1">Cytoplasm</location>
    </subcellularLocation>
</comment>
<dbReference type="SUPFAM" id="SSF48452">
    <property type="entry name" value="TPR-like"/>
    <property type="match status" value="1"/>
</dbReference>
<dbReference type="Gene3D" id="1.25.40.10">
    <property type="entry name" value="Tetratricopeptide repeat domain"/>
    <property type="match status" value="2"/>
</dbReference>
<dbReference type="Pfam" id="PF13181">
    <property type="entry name" value="TPR_8"/>
    <property type="match status" value="1"/>
</dbReference>
<evidence type="ECO:0000313" key="7">
    <source>
        <dbReference type="Proteomes" id="UP000001876"/>
    </source>
</evidence>
<dbReference type="InterPro" id="IPR051476">
    <property type="entry name" value="Bac_ResReg_Asp_Phosphatase"/>
</dbReference>
<dbReference type="RefSeq" id="XP_003055141.1">
    <property type="nucleotide sequence ID" value="XM_003055095.1"/>
</dbReference>